<reference evidence="3" key="1">
    <citation type="submission" date="2018-04" db="EMBL/GenBank/DDBJ databases">
        <authorList>
            <person name="Go L.Y."/>
            <person name="Mitchell J.A."/>
        </authorList>
    </citation>
    <scope>NUCLEOTIDE SEQUENCE</scope>
    <source>
        <tissue evidence="3">Whole organism</tissue>
    </source>
</reference>
<keyword evidence="2" id="KW-0812">Transmembrane</keyword>
<dbReference type="EMBL" id="UFQS01000451">
    <property type="protein sequence ID" value="SSX04147.1"/>
    <property type="molecule type" value="Genomic_DNA"/>
</dbReference>
<dbReference type="EMBL" id="UFQT01000451">
    <property type="protein sequence ID" value="SSX24512.1"/>
    <property type="molecule type" value="Genomic_DNA"/>
</dbReference>
<gene>
    <name evidence="4" type="primary">CSON010888</name>
</gene>
<evidence type="ECO:0000313" key="4">
    <source>
        <dbReference type="EMBL" id="SSX24512.1"/>
    </source>
</evidence>
<keyword evidence="2" id="KW-1133">Transmembrane helix</keyword>
<feature type="transmembrane region" description="Helical" evidence="2">
    <location>
        <begin position="6"/>
        <end position="22"/>
    </location>
</feature>
<evidence type="ECO:0000313" key="3">
    <source>
        <dbReference type="EMBL" id="SSX04147.1"/>
    </source>
</evidence>
<evidence type="ECO:0000256" key="2">
    <source>
        <dbReference type="SAM" id="Phobius"/>
    </source>
</evidence>
<reference evidence="4" key="2">
    <citation type="submission" date="2018-07" db="EMBL/GenBank/DDBJ databases">
        <authorList>
            <person name="Quirk P.G."/>
            <person name="Krulwich T.A."/>
        </authorList>
    </citation>
    <scope>NUCLEOTIDE SEQUENCE</scope>
</reference>
<dbReference type="AlphaFoldDB" id="A0A336M2R4"/>
<name>A0A336M2R4_CULSO</name>
<sequence length="88" mass="10260">MLLGAVFGILVFVIFLGGYFFFRDVCCSRYKEYMYNPLNDDDQDMGRQTINKNSAVAFKKEIQNIINDDSTSSDEETSIYTARRYDNR</sequence>
<proteinExistence type="predicted"/>
<evidence type="ECO:0000256" key="1">
    <source>
        <dbReference type="SAM" id="MobiDB-lite"/>
    </source>
</evidence>
<protein>
    <submittedName>
        <fullName evidence="4">CSON010888 protein</fullName>
    </submittedName>
</protein>
<organism evidence="4">
    <name type="scientific">Culicoides sonorensis</name>
    <name type="common">Biting midge</name>
    <dbReference type="NCBI Taxonomy" id="179676"/>
    <lineage>
        <taxon>Eukaryota</taxon>
        <taxon>Metazoa</taxon>
        <taxon>Ecdysozoa</taxon>
        <taxon>Arthropoda</taxon>
        <taxon>Hexapoda</taxon>
        <taxon>Insecta</taxon>
        <taxon>Pterygota</taxon>
        <taxon>Neoptera</taxon>
        <taxon>Endopterygota</taxon>
        <taxon>Diptera</taxon>
        <taxon>Nematocera</taxon>
        <taxon>Chironomoidea</taxon>
        <taxon>Ceratopogonidae</taxon>
        <taxon>Ceratopogoninae</taxon>
        <taxon>Culicoides</taxon>
        <taxon>Monoculicoides</taxon>
    </lineage>
</organism>
<accession>A0A336M2R4</accession>
<feature type="region of interest" description="Disordered" evidence="1">
    <location>
        <begin position="69"/>
        <end position="88"/>
    </location>
</feature>
<dbReference type="VEuPathDB" id="VectorBase:CSON010888"/>
<keyword evidence="2" id="KW-0472">Membrane</keyword>